<dbReference type="EMBL" id="QKYN01000050">
    <property type="protein sequence ID" value="RAG85149.1"/>
    <property type="molecule type" value="Genomic_DNA"/>
</dbReference>
<feature type="non-terminal residue" evidence="1">
    <location>
        <position position="1"/>
    </location>
</feature>
<comment type="caution">
    <text evidence="1">The sequence shown here is derived from an EMBL/GenBank/DDBJ whole genome shotgun (WGS) entry which is preliminary data.</text>
</comment>
<dbReference type="Proteomes" id="UP000248889">
    <property type="component" value="Unassembled WGS sequence"/>
</dbReference>
<accession>A0A2X0KD66</accession>
<reference evidence="1 2" key="1">
    <citation type="submission" date="2018-06" db="EMBL/GenBank/DDBJ databases">
        <title>Streptacidiphilus pinicola sp. nov., isolated from pine grove soil.</title>
        <authorList>
            <person name="Roh S.G."/>
            <person name="Park S."/>
            <person name="Kim M.-K."/>
            <person name="Yun B.-R."/>
            <person name="Park J."/>
            <person name="Kim M.J."/>
            <person name="Kim Y.S."/>
            <person name="Kim S.B."/>
        </authorList>
    </citation>
    <scope>NUCLEOTIDE SEQUENCE [LARGE SCALE GENOMIC DNA]</scope>
    <source>
        <strain evidence="1 2">MMS16-CNU450</strain>
    </source>
</reference>
<proteinExistence type="predicted"/>
<dbReference type="GO" id="GO:0016740">
    <property type="term" value="F:transferase activity"/>
    <property type="evidence" value="ECO:0007669"/>
    <property type="project" value="UniProtKB-KW"/>
</dbReference>
<organism evidence="1 2">
    <name type="scientific">Streptacidiphilus pinicola</name>
    <dbReference type="NCBI Taxonomy" id="2219663"/>
    <lineage>
        <taxon>Bacteria</taxon>
        <taxon>Bacillati</taxon>
        <taxon>Actinomycetota</taxon>
        <taxon>Actinomycetes</taxon>
        <taxon>Kitasatosporales</taxon>
        <taxon>Streptomycetaceae</taxon>
        <taxon>Streptacidiphilus</taxon>
    </lineage>
</organism>
<name>A0A2X0KD66_9ACTN</name>
<keyword evidence="2" id="KW-1185">Reference proteome</keyword>
<evidence type="ECO:0000313" key="1">
    <source>
        <dbReference type="EMBL" id="RAG85149.1"/>
    </source>
</evidence>
<dbReference type="AlphaFoldDB" id="A0A2X0KD66"/>
<evidence type="ECO:0000313" key="2">
    <source>
        <dbReference type="Proteomes" id="UP000248889"/>
    </source>
</evidence>
<gene>
    <name evidence="1" type="ORF">DN069_13235</name>
</gene>
<protein>
    <submittedName>
        <fullName evidence="1">Nucleotidyltransferase domain-containing protein</fullName>
    </submittedName>
</protein>
<sequence>ADGRWLGAGKWLSRRLADADPGLHDRLTAALTAVAGGAPDGTEWMVAAVTEALDRAGGPLWEGYRIG</sequence>
<keyword evidence="1" id="KW-0808">Transferase</keyword>
<feature type="non-terminal residue" evidence="1">
    <location>
        <position position="67"/>
    </location>
</feature>